<protein>
    <submittedName>
        <fullName evidence="5">Patj homolog</fullName>
    </submittedName>
</protein>
<dbReference type="InterPro" id="IPR036892">
    <property type="entry name" value="L27_dom_sf"/>
</dbReference>
<keyword evidence="1" id="KW-0597">Phosphoprotein</keyword>
<dbReference type="Gene3D" id="1.10.287.650">
    <property type="entry name" value="L27 domain"/>
    <property type="match status" value="1"/>
</dbReference>
<dbReference type="PROSITE" id="PS50106">
    <property type="entry name" value="PDZ"/>
    <property type="match status" value="1"/>
</dbReference>
<gene>
    <name evidence="5" type="ORF">OCTVUL_1B013620</name>
</gene>
<dbReference type="Proteomes" id="UP001162480">
    <property type="component" value="Chromosome 23"/>
</dbReference>
<proteinExistence type="predicted"/>
<name>A0AA36BSF7_OCTVU</name>
<dbReference type="Gene3D" id="2.30.42.10">
    <property type="match status" value="1"/>
</dbReference>
<feature type="region of interest" description="Disordered" evidence="2">
    <location>
        <begin position="267"/>
        <end position="344"/>
    </location>
</feature>
<dbReference type="EMBL" id="OX597836">
    <property type="protein sequence ID" value="CAI9739408.1"/>
    <property type="molecule type" value="Genomic_DNA"/>
</dbReference>
<accession>A0AA36BSF7</accession>
<dbReference type="InterPro" id="IPR004172">
    <property type="entry name" value="L27_dom"/>
</dbReference>
<evidence type="ECO:0000313" key="5">
    <source>
        <dbReference type="EMBL" id="CAI9739408.1"/>
    </source>
</evidence>
<dbReference type="SUPFAM" id="SSF101288">
    <property type="entry name" value="L27 domain"/>
    <property type="match status" value="1"/>
</dbReference>
<dbReference type="PROSITE" id="PS51022">
    <property type="entry name" value="L27"/>
    <property type="match status" value="1"/>
</dbReference>
<dbReference type="PANTHER" id="PTHR19964:SF92">
    <property type="entry name" value="PATJ HOMOLOG"/>
    <property type="match status" value="1"/>
</dbReference>
<dbReference type="SUPFAM" id="SSF50156">
    <property type="entry name" value="PDZ domain-like"/>
    <property type="match status" value="2"/>
</dbReference>
<evidence type="ECO:0000256" key="1">
    <source>
        <dbReference type="ARBA" id="ARBA00022553"/>
    </source>
</evidence>
<keyword evidence="6" id="KW-1185">Reference proteome</keyword>
<sequence length="344" mass="37369">MSLIDDSQHAVESLRSIESKLHSQGITNMNDDLTSMICMLGSPVFQQIINLLDSVDELTQVLETQPIPDDCYSFTKTGDLVLNLNDKAISSLKCNTTLELPDSSHPTGTIITEEYKQEFQKAIESAAKGRSLVHIKLYKPENTGLGFGVVGMKDPGKDDSVIYINDIQPGSVAASDTVLIESYERVSKTTGFCQFLPTNLHSQGIGDAVATTYLILSVLRDGRLQKGDQILAIDGQPLDFSHKAAIQLLKSARGPVELVVARSPPLESSAASNNTVSTAQAAPASPVDKRQTPPQRDSPDVLDQTLTQSRQETLKLSNENNTTVLPSQHRKSSNEMVSADQFDD</sequence>
<dbReference type="InterPro" id="IPR051342">
    <property type="entry name" value="PDZ_scaffold"/>
</dbReference>
<feature type="domain" description="L27" evidence="4">
    <location>
        <begin position="3"/>
        <end position="63"/>
    </location>
</feature>
<dbReference type="SMART" id="SM00228">
    <property type="entry name" value="PDZ"/>
    <property type="match status" value="1"/>
</dbReference>
<reference evidence="5" key="1">
    <citation type="submission" date="2023-08" db="EMBL/GenBank/DDBJ databases">
        <authorList>
            <person name="Alioto T."/>
            <person name="Alioto T."/>
            <person name="Gomez Garrido J."/>
        </authorList>
    </citation>
    <scope>NUCLEOTIDE SEQUENCE</scope>
</reference>
<evidence type="ECO:0000259" key="3">
    <source>
        <dbReference type="PROSITE" id="PS50106"/>
    </source>
</evidence>
<dbReference type="PANTHER" id="PTHR19964">
    <property type="entry name" value="MULTIPLE PDZ DOMAIN PROTEIN"/>
    <property type="match status" value="1"/>
</dbReference>
<evidence type="ECO:0000259" key="4">
    <source>
        <dbReference type="PROSITE" id="PS51022"/>
    </source>
</evidence>
<evidence type="ECO:0000313" key="6">
    <source>
        <dbReference type="Proteomes" id="UP001162480"/>
    </source>
</evidence>
<feature type="domain" description="PDZ" evidence="3">
    <location>
        <begin position="134"/>
        <end position="264"/>
    </location>
</feature>
<dbReference type="Pfam" id="PF00595">
    <property type="entry name" value="PDZ"/>
    <property type="match status" value="1"/>
</dbReference>
<evidence type="ECO:0000256" key="2">
    <source>
        <dbReference type="SAM" id="MobiDB-lite"/>
    </source>
</evidence>
<feature type="compositionally biased region" description="Polar residues" evidence="2">
    <location>
        <begin position="304"/>
        <end position="326"/>
    </location>
</feature>
<feature type="compositionally biased region" description="Low complexity" evidence="2">
    <location>
        <begin position="268"/>
        <end position="282"/>
    </location>
</feature>
<dbReference type="AlphaFoldDB" id="A0AA36BSF7"/>
<organism evidence="5 6">
    <name type="scientific">Octopus vulgaris</name>
    <name type="common">Common octopus</name>
    <dbReference type="NCBI Taxonomy" id="6645"/>
    <lineage>
        <taxon>Eukaryota</taxon>
        <taxon>Metazoa</taxon>
        <taxon>Spiralia</taxon>
        <taxon>Lophotrochozoa</taxon>
        <taxon>Mollusca</taxon>
        <taxon>Cephalopoda</taxon>
        <taxon>Coleoidea</taxon>
        <taxon>Octopodiformes</taxon>
        <taxon>Octopoda</taxon>
        <taxon>Incirrata</taxon>
        <taxon>Octopodidae</taxon>
        <taxon>Octopus</taxon>
    </lineage>
</organism>
<dbReference type="InterPro" id="IPR001478">
    <property type="entry name" value="PDZ"/>
</dbReference>
<dbReference type="InterPro" id="IPR036034">
    <property type="entry name" value="PDZ_sf"/>
</dbReference>